<feature type="compositionally biased region" description="Low complexity" evidence="1">
    <location>
        <begin position="42"/>
        <end position="59"/>
    </location>
</feature>
<accession>A0A6J4STP5</accession>
<name>A0A6J4STP5_9ACTN</name>
<feature type="non-terminal residue" evidence="2">
    <location>
        <position position="295"/>
    </location>
</feature>
<feature type="compositionally biased region" description="Basic residues" evidence="1">
    <location>
        <begin position="23"/>
        <end position="41"/>
    </location>
</feature>
<feature type="compositionally biased region" description="Basic residues" evidence="1">
    <location>
        <begin position="1"/>
        <end position="15"/>
    </location>
</feature>
<feature type="non-terminal residue" evidence="2">
    <location>
        <position position="1"/>
    </location>
</feature>
<reference evidence="2" key="1">
    <citation type="submission" date="2020-02" db="EMBL/GenBank/DDBJ databases">
        <authorList>
            <person name="Meier V. D."/>
        </authorList>
    </citation>
    <scope>NUCLEOTIDE SEQUENCE</scope>
    <source>
        <strain evidence="2">AVDCRST_MAG13</strain>
    </source>
</reference>
<organism evidence="2">
    <name type="scientific">uncultured Solirubrobacteraceae bacterium</name>
    <dbReference type="NCBI Taxonomy" id="1162706"/>
    <lineage>
        <taxon>Bacteria</taxon>
        <taxon>Bacillati</taxon>
        <taxon>Actinomycetota</taxon>
        <taxon>Thermoleophilia</taxon>
        <taxon>Solirubrobacterales</taxon>
        <taxon>Solirubrobacteraceae</taxon>
        <taxon>environmental samples</taxon>
    </lineage>
</organism>
<dbReference type="EMBL" id="CADCVO010000392">
    <property type="protein sequence ID" value="CAA9504932.1"/>
    <property type="molecule type" value="Genomic_DNA"/>
</dbReference>
<dbReference type="AlphaFoldDB" id="A0A6J4STP5"/>
<keyword evidence="2" id="KW-0413">Isomerase</keyword>
<feature type="region of interest" description="Disordered" evidence="1">
    <location>
        <begin position="1"/>
        <end position="170"/>
    </location>
</feature>
<dbReference type="EC" id="5.1.3.2" evidence="2"/>
<sequence>ERAPGRTRRHRGGHRGQREARARVRPGPRRARLRRGQRRPRAAAGGALPLRAGRPGGLRPDARGLRGRRRPPRPGGRGGPPGRDPGTRDAAERRDLPPQHAEHLQRLRGRPPARDPQRRVGVERDGPGPALRHPAARDPARRVPSAAPRERLLALQGRGGGDGAPLLPLGSRDEDARVALLERHGPRGVPRLPGLRRRSRAAPLEPVGLHRRARRRAGRAAGAPGGRHGGGGLRDRQRRHGHDAPERRAGGRHVSRRAVHGHRGSERHAAGDRQGPQRPGLRARALLARHGLERL</sequence>
<feature type="compositionally biased region" description="Basic and acidic residues" evidence="1">
    <location>
        <begin position="112"/>
        <end position="126"/>
    </location>
</feature>
<dbReference type="GO" id="GO:0003978">
    <property type="term" value="F:UDP-glucose 4-epimerase activity"/>
    <property type="evidence" value="ECO:0007669"/>
    <property type="project" value="UniProtKB-EC"/>
</dbReference>
<protein>
    <submittedName>
        <fullName evidence="2">UDP-glucose 4-epimerase</fullName>
        <ecNumber evidence="2">5.1.3.2</ecNumber>
    </submittedName>
</protein>
<evidence type="ECO:0000256" key="1">
    <source>
        <dbReference type="SAM" id="MobiDB-lite"/>
    </source>
</evidence>
<feature type="compositionally biased region" description="Gly residues" evidence="1">
    <location>
        <begin position="223"/>
        <end position="232"/>
    </location>
</feature>
<gene>
    <name evidence="2" type="ORF">AVDCRST_MAG13-2476</name>
</gene>
<feature type="compositionally biased region" description="Basic and acidic residues" evidence="1">
    <location>
        <begin position="85"/>
        <end position="105"/>
    </location>
</feature>
<evidence type="ECO:0000313" key="2">
    <source>
        <dbReference type="EMBL" id="CAA9504932.1"/>
    </source>
</evidence>
<proteinExistence type="predicted"/>
<feature type="compositionally biased region" description="Basic residues" evidence="1">
    <location>
        <begin position="250"/>
        <end position="262"/>
    </location>
</feature>
<feature type="compositionally biased region" description="Basic residues" evidence="1">
    <location>
        <begin position="209"/>
        <end position="218"/>
    </location>
</feature>
<feature type="region of interest" description="Disordered" evidence="1">
    <location>
        <begin position="182"/>
        <end position="281"/>
    </location>
</feature>